<evidence type="ECO:0000256" key="4">
    <source>
        <dbReference type="ARBA" id="ARBA00022490"/>
    </source>
</evidence>
<dbReference type="Pfam" id="PF20936">
    <property type="entry name" value="GCIP_C"/>
    <property type="match status" value="1"/>
</dbReference>
<dbReference type="PANTHER" id="PTHR15492">
    <property type="entry name" value="CYCLIN D1-BINDING PROTEIN 1"/>
    <property type="match status" value="1"/>
</dbReference>
<feature type="domain" description="Cyclin-D1-binding protein 1-like N-terminal" evidence="7">
    <location>
        <begin position="46"/>
        <end position="194"/>
    </location>
</feature>
<reference evidence="9 10" key="1">
    <citation type="submission" date="2024-01" db="EMBL/GenBank/DDBJ databases">
        <title>A draft genome for the cacao thread blight pathogen Marasmiellus scandens.</title>
        <authorList>
            <person name="Baruah I.K."/>
            <person name="Leung J."/>
            <person name="Bukari Y."/>
            <person name="Amoako-Attah I."/>
            <person name="Meinhardt L.W."/>
            <person name="Bailey B.A."/>
            <person name="Cohen S.P."/>
        </authorList>
    </citation>
    <scope>NUCLEOTIDE SEQUENCE [LARGE SCALE GENOMIC DNA]</scope>
    <source>
        <strain evidence="9 10">GH-19</strain>
    </source>
</reference>
<comment type="similarity">
    <text evidence="3">Belongs to the CCNDBP1 family.</text>
</comment>
<dbReference type="Gene3D" id="1.20.1410.10">
    <property type="entry name" value="I/LWEQ domain"/>
    <property type="match status" value="1"/>
</dbReference>
<evidence type="ECO:0000313" key="9">
    <source>
        <dbReference type="EMBL" id="KAK7467159.1"/>
    </source>
</evidence>
<name>A0ABR1JTG7_9AGAR</name>
<evidence type="ECO:0000256" key="5">
    <source>
        <dbReference type="ARBA" id="ARBA00023242"/>
    </source>
</evidence>
<dbReference type="Pfam" id="PF13324">
    <property type="entry name" value="GCIP_N"/>
    <property type="match status" value="1"/>
</dbReference>
<evidence type="ECO:0008006" key="11">
    <source>
        <dbReference type="Google" id="ProtNLM"/>
    </source>
</evidence>
<dbReference type="EMBL" id="JBANRG010000004">
    <property type="protein sequence ID" value="KAK7467159.1"/>
    <property type="molecule type" value="Genomic_DNA"/>
</dbReference>
<comment type="caution">
    <text evidence="9">The sequence shown here is derived from an EMBL/GenBank/DDBJ whole genome shotgun (WGS) entry which is preliminary data.</text>
</comment>
<evidence type="ECO:0000259" key="7">
    <source>
        <dbReference type="Pfam" id="PF13324"/>
    </source>
</evidence>
<evidence type="ECO:0000256" key="1">
    <source>
        <dbReference type="ARBA" id="ARBA00004123"/>
    </source>
</evidence>
<proteinExistence type="inferred from homology"/>
<dbReference type="InterPro" id="IPR049317">
    <property type="entry name" value="GCIP-like_N"/>
</dbReference>
<organism evidence="9 10">
    <name type="scientific">Marasmiellus scandens</name>
    <dbReference type="NCBI Taxonomy" id="2682957"/>
    <lineage>
        <taxon>Eukaryota</taxon>
        <taxon>Fungi</taxon>
        <taxon>Dikarya</taxon>
        <taxon>Basidiomycota</taxon>
        <taxon>Agaricomycotina</taxon>
        <taxon>Agaricomycetes</taxon>
        <taxon>Agaricomycetidae</taxon>
        <taxon>Agaricales</taxon>
        <taxon>Marasmiineae</taxon>
        <taxon>Omphalotaceae</taxon>
        <taxon>Marasmiellus</taxon>
    </lineage>
</organism>
<dbReference type="InterPro" id="IPR026907">
    <property type="entry name" value="GCIP-like"/>
</dbReference>
<keyword evidence="10" id="KW-1185">Reference proteome</keyword>
<evidence type="ECO:0000256" key="2">
    <source>
        <dbReference type="ARBA" id="ARBA00004496"/>
    </source>
</evidence>
<feature type="domain" description="Cyclin-D1-binding protein 1-like C-terminal" evidence="8">
    <location>
        <begin position="207"/>
        <end position="304"/>
    </location>
</feature>
<evidence type="ECO:0000313" key="10">
    <source>
        <dbReference type="Proteomes" id="UP001498398"/>
    </source>
</evidence>
<evidence type="ECO:0000256" key="3">
    <source>
        <dbReference type="ARBA" id="ARBA00008940"/>
    </source>
</evidence>
<evidence type="ECO:0000256" key="6">
    <source>
        <dbReference type="ARBA" id="ARBA00023306"/>
    </source>
</evidence>
<keyword evidence="4" id="KW-0963">Cytoplasm</keyword>
<comment type="subcellular location">
    <subcellularLocation>
        <location evidence="2">Cytoplasm</location>
    </subcellularLocation>
    <subcellularLocation>
        <location evidence="1">Nucleus</location>
    </subcellularLocation>
</comment>
<dbReference type="Proteomes" id="UP001498398">
    <property type="component" value="Unassembled WGS sequence"/>
</dbReference>
<evidence type="ECO:0000259" key="8">
    <source>
        <dbReference type="Pfam" id="PF20936"/>
    </source>
</evidence>
<dbReference type="InterPro" id="IPR049318">
    <property type="entry name" value="GCIP_C"/>
</dbReference>
<keyword evidence="5" id="KW-0539">Nucleus</keyword>
<protein>
    <recommendedName>
        <fullName evidence="11">Grap2 and cyclin-D-interacting-domain-containing protein</fullName>
    </recommendedName>
</protein>
<keyword evidence="6" id="KW-0131">Cell cycle</keyword>
<accession>A0ABR1JTG7</accession>
<gene>
    <name evidence="9" type="ORF">VKT23_004218</name>
</gene>
<dbReference type="PANTHER" id="PTHR15492:SF1">
    <property type="entry name" value="CYCLIN-D1-BINDING PROTEIN 1"/>
    <property type="match status" value="1"/>
</dbReference>
<sequence length="369" mass="40607">MSDHQQQVIQLLRLGCEACSLALESVAENSREDPSPSPLSVIRTDLMSLLALIYATATKLALSLKTSSPTYSASITPLKDMTKHVAALSHCVNMLNTNEHGRTFSQEAVGLVRDVLISVRSLLQILLDIEVSDDRDKWKEEYLVRTGTLHDIIENARSSNGLSKDNTSAVAKIWSRDLGPLEDGVREVAEMIEDAQSGDIEADEVDDDGWDELGLGPNKTLDKDELDRTSKVHTALRLTALLHKKISSDLLPLRNLPFGALDKFASLSPTLLSTSDELIASLFSPQDVSHIRQELDSFTHIIYDVKEAVGLILGDKSSETVEEAMENLTLNGQALGKNKSRKRWFDGCFEQITRALEKAAVILNANTQS</sequence>
<dbReference type="Gene3D" id="1.20.1420.10">
    <property type="entry name" value="Talin, central domain"/>
    <property type="match status" value="1"/>
</dbReference>